<keyword evidence="5" id="KW-1185">Reference proteome</keyword>
<evidence type="ECO:0000313" key="4">
    <source>
        <dbReference type="EMBL" id="ETS63406.1"/>
    </source>
</evidence>
<feature type="compositionally biased region" description="Polar residues" evidence="2">
    <location>
        <begin position="26"/>
        <end position="44"/>
    </location>
</feature>
<feature type="region of interest" description="Disordered" evidence="2">
    <location>
        <begin position="309"/>
        <end position="372"/>
    </location>
</feature>
<keyword evidence="3" id="KW-1133">Transmembrane helix</keyword>
<dbReference type="EMBL" id="AWNI01000008">
    <property type="protein sequence ID" value="ETS63406.1"/>
    <property type="molecule type" value="Genomic_DNA"/>
</dbReference>
<comment type="caution">
    <text evidence="4">The sequence shown here is derived from an EMBL/GenBank/DDBJ whole genome shotgun (WGS) entry which is preliminary data.</text>
</comment>
<feature type="compositionally biased region" description="Low complexity" evidence="2">
    <location>
        <begin position="602"/>
        <end position="612"/>
    </location>
</feature>
<evidence type="ECO:0000256" key="3">
    <source>
        <dbReference type="SAM" id="Phobius"/>
    </source>
</evidence>
<proteinExistence type="predicted"/>
<feature type="compositionally biased region" description="Basic and acidic residues" evidence="2">
    <location>
        <begin position="655"/>
        <end position="677"/>
    </location>
</feature>
<feature type="compositionally biased region" description="Polar residues" evidence="2">
    <location>
        <begin position="629"/>
        <end position="642"/>
    </location>
</feature>
<feature type="compositionally biased region" description="Low complexity" evidence="2">
    <location>
        <begin position="712"/>
        <end position="725"/>
    </location>
</feature>
<name>W3VRJ2_MOEAP</name>
<feature type="compositionally biased region" description="Polar residues" evidence="2">
    <location>
        <begin position="790"/>
        <end position="811"/>
    </location>
</feature>
<feature type="region of interest" description="Disordered" evidence="2">
    <location>
        <begin position="582"/>
        <end position="811"/>
    </location>
</feature>
<dbReference type="Proteomes" id="UP000019462">
    <property type="component" value="Unassembled WGS sequence"/>
</dbReference>
<sequence length="850" mass="92715">MAFSEDTKDSLLTRYIVVSTCRSESSRLSTSPRPCSTMAGSSALSHKKGRHLQSAPPKADRLQRTPARRSWGGTASLPRPDLQPSPRRAFILTLLPRSSFVSSHLGFLLVSLYLLPLIHFLGPKVFCQLSLTFLTSLILAQRFKGRCPSVHLQGAFLPTYCLSSQSHIVMSRLSSHAARPGPKRRLGASLSANPASHTLTSSTGQAASPTRPFPNNNPTSSAFHSNAGHSPQRWPTILPQAQQESQNEWAVSDAAANHRTMAMESNGPRGDIRQFEYAASPSRPTSNGRDPGPTSQMWAARDAPIVLSSSQVGSPHPEQGFSRSRPNTHTGEASQRHPSRSISPFVAPPRTAPGSMPRPHSSTSLPTKTMTTHDPLETHMRAWLTRVEQSQSEVLATVQRLSQAQEVLASEQRELAKSCSTLKESHEESARTATNQLAELHRQSEAKTAELLQEALRDHSADYAKRQVKTIHDVSTRIEEAMSRTHAVTQAQLNNIRSSLESVQSFFSEEMNKVRAEQREIARQERRAFYAEFADMRHLLADLQTRASGAVVAAARSTSGVVSPATRSDTPEEFETVRLIANKKNKAKGTESQSTRERVVTRSRSGSTLSLGPCGQVVNPEAQQHRQETPQTVAATASSPVQEPTRALENEVTLVDEHRSRRESPRPSRTGDEDPHSKAQKRKERPGQRYGGASKRQRRAAQVDETEQGGPSSPAASSSRDALASVDIVQEQEPEQDELPPSSPPQPSARSRKKRSSKSSSSSKSGITHSTPSTAGPFPLHPVFKPASTRRLSQSPSSPLGNASDRASVSDLQSHHYEPTFIALTRCTKATDGPLLPSIVGKLSRLGSLQ</sequence>
<feature type="region of interest" description="Disordered" evidence="2">
    <location>
        <begin position="26"/>
        <end position="82"/>
    </location>
</feature>
<reference evidence="4 5" key="1">
    <citation type="journal article" date="2014" name="Genome Announc.">
        <title>Genome sequence of the basidiomycetous fungus Pseudozyma aphidis DSM70725, an efficient producer of biosurfactant mannosylerythritol lipids.</title>
        <authorList>
            <person name="Lorenz S."/>
            <person name="Guenther M."/>
            <person name="Grumaz C."/>
            <person name="Rupp S."/>
            <person name="Zibek S."/>
            <person name="Sohn K."/>
        </authorList>
    </citation>
    <scope>NUCLEOTIDE SEQUENCE [LARGE SCALE GENOMIC DNA]</scope>
    <source>
        <strain evidence="5">ATCC 32657 / CBS 517.83 / DSM 70725 / JCM 10318 / NBRC 10182 / NRRL Y-7954 / St-0401</strain>
    </source>
</reference>
<protein>
    <submittedName>
        <fullName evidence="4">Uncharacterized protein</fullName>
    </submittedName>
</protein>
<accession>W3VRJ2</accession>
<feature type="coiled-coil region" evidence="1">
    <location>
        <begin position="423"/>
        <end position="450"/>
    </location>
</feature>
<gene>
    <name evidence="4" type="ORF">PaG_01689</name>
</gene>
<dbReference type="AlphaFoldDB" id="W3VRJ2"/>
<organism evidence="4 5">
    <name type="scientific">Moesziomyces aphidis</name>
    <name type="common">Pseudozyma aphidis</name>
    <dbReference type="NCBI Taxonomy" id="84754"/>
    <lineage>
        <taxon>Eukaryota</taxon>
        <taxon>Fungi</taxon>
        <taxon>Dikarya</taxon>
        <taxon>Basidiomycota</taxon>
        <taxon>Ustilaginomycotina</taxon>
        <taxon>Ustilaginomycetes</taxon>
        <taxon>Ustilaginales</taxon>
        <taxon>Ustilaginaceae</taxon>
        <taxon>Moesziomyces</taxon>
    </lineage>
</organism>
<feature type="compositionally biased region" description="Polar residues" evidence="2">
    <location>
        <begin position="360"/>
        <end position="372"/>
    </location>
</feature>
<dbReference type="OrthoDB" id="10265719at2759"/>
<feature type="region of interest" description="Disordered" evidence="2">
    <location>
        <begin position="173"/>
        <end position="234"/>
    </location>
</feature>
<evidence type="ECO:0000256" key="1">
    <source>
        <dbReference type="SAM" id="Coils"/>
    </source>
</evidence>
<keyword evidence="3" id="KW-0812">Transmembrane</keyword>
<evidence type="ECO:0000256" key="2">
    <source>
        <dbReference type="SAM" id="MobiDB-lite"/>
    </source>
</evidence>
<keyword evidence="1" id="KW-0175">Coiled coil</keyword>
<dbReference type="HOGENOM" id="CLU_335587_0_0_1"/>
<keyword evidence="3" id="KW-0472">Membrane</keyword>
<evidence type="ECO:0000313" key="5">
    <source>
        <dbReference type="Proteomes" id="UP000019462"/>
    </source>
</evidence>
<feature type="transmembrane region" description="Helical" evidence="3">
    <location>
        <begin position="89"/>
        <end position="115"/>
    </location>
</feature>
<feature type="compositionally biased region" description="Polar residues" evidence="2">
    <location>
        <begin position="321"/>
        <end position="333"/>
    </location>
</feature>
<feature type="compositionally biased region" description="Polar residues" evidence="2">
    <location>
        <begin position="190"/>
        <end position="229"/>
    </location>
</feature>